<evidence type="ECO:0000313" key="2">
    <source>
        <dbReference type="Proteomes" id="UP000323300"/>
    </source>
</evidence>
<dbReference type="InterPro" id="IPR032710">
    <property type="entry name" value="NTF2-like_dom_sf"/>
</dbReference>
<dbReference type="Proteomes" id="UP000323300">
    <property type="component" value="Unassembled WGS sequence"/>
</dbReference>
<dbReference type="Gene3D" id="3.10.450.50">
    <property type="match status" value="1"/>
</dbReference>
<keyword evidence="2" id="KW-1185">Reference proteome</keyword>
<name>A0A1I3WQ46_9HYPH</name>
<reference evidence="1 2" key="1">
    <citation type="submission" date="2016-10" db="EMBL/GenBank/DDBJ databases">
        <authorList>
            <person name="Varghese N."/>
            <person name="Submissions S."/>
        </authorList>
    </citation>
    <scope>NUCLEOTIDE SEQUENCE [LARGE SCALE GENOMIC DNA]</scope>
    <source>
        <strain evidence="1 2">DSM 21822</strain>
    </source>
</reference>
<proteinExistence type="predicted"/>
<dbReference type="OrthoDB" id="5817554at2"/>
<dbReference type="AlphaFoldDB" id="A0A1I3WQ46"/>
<evidence type="ECO:0000313" key="1">
    <source>
        <dbReference type="EMBL" id="SFK08541.1"/>
    </source>
</evidence>
<accession>A0A1I3WQ46</accession>
<gene>
    <name evidence="1" type="ORF">SAMN04488498_102335</name>
</gene>
<protein>
    <recommendedName>
        <fullName evidence="3">SnoaL-like domain-containing protein</fullName>
    </recommendedName>
</protein>
<dbReference type="RefSeq" id="WP_149759022.1">
    <property type="nucleotide sequence ID" value="NZ_BSPE01000028.1"/>
</dbReference>
<dbReference type="SUPFAM" id="SSF54427">
    <property type="entry name" value="NTF2-like"/>
    <property type="match status" value="1"/>
</dbReference>
<evidence type="ECO:0008006" key="3">
    <source>
        <dbReference type="Google" id="ProtNLM"/>
    </source>
</evidence>
<organism evidence="1 2">
    <name type="scientific">Neomesorhizobium albiziae</name>
    <dbReference type="NCBI Taxonomy" id="335020"/>
    <lineage>
        <taxon>Bacteria</taxon>
        <taxon>Pseudomonadati</taxon>
        <taxon>Pseudomonadota</taxon>
        <taxon>Alphaproteobacteria</taxon>
        <taxon>Hyphomicrobiales</taxon>
        <taxon>Phyllobacteriaceae</taxon>
        <taxon>Neomesorhizobium</taxon>
    </lineage>
</organism>
<sequence length="157" mass="17755">MSHAGNPFGNDADRHAIWDMLVERDIAAFVAADWSMVANDFDEQRFLGIHAHNAENPDEWNAAFPTLAEYRTEWLRQAAETAATKFAEPLAAGIHRATNLSRIDITGDVALARKKFDGKIAKADGSFDVLNWQTLYFCRKVDGRWKISGFVGYMKYR</sequence>
<dbReference type="EMBL" id="FOSL01000002">
    <property type="protein sequence ID" value="SFK08541.1"/>
    <property type="molecule type" value="Genomic_DNA"/>
</dbReference>